<keyword evidence="3" id="KW-1185">Reference proteome</keyword>
<dbReference type="RefSeq" id="WP_147088425.1">
    <property type="nucleotide sequence ID" value="NZ_VORM01000049.1"/>
</dbReference>
<evidence type="ECO:0000313" key="3">
    <source>
        <dbReference type="Proteomes" id="UP000321578"/>
    </source>
</evidence>
<comment type="caution">
    <text evidence="2">The sequence shown here is derived from an EMBL/GenBank/DDBJ whole genome shotgun (WGS) entry which is preliminary data.</text>
</comment>
<reference evidence="2 3" key="1">
    <citation type="submission" date="2019-08" db="EMBL/GenBank/DDBJ databases">
        <title>Genomes of Subsaximicrobium wynnwilliamsii strains.</title>
        <authorList>
            <person name="Bowman J.P."/>
        </authorList>
    </citation>
    <scope>NUCLEOTIDE SEQUENCE [LARGE SCALE GENOMIC DNA]</scope>
    <source>
        <strain evidence="2 3">2-80-2</strain>
    </source>
</reference>
<proteinExistence type="predicted"/>
<dbReference type="EMBL" id="VORO01000045">
    <property type="protein sequence ID" value="TXD86642.1"/>
    <property type="molecule type" value="Genomic_DNA"/>
</dbReference>
<dbReference type="OrthoDB" id="1353854at2"/>
<sequence>MKNVFFALAFMLVGTLTFANNVEVETIDNNVTIENVLSLDEVSLEEVALDDAMACGFPLSWDTGEHGTGSFYFGCDDSTTMDDILSVIFALFW</sequence>
<dbReference type="AlphaFoldDB" id="A0A5C6ZD38"/>
<accession>A0A5C6ZD38</accession>
<evidence type="ECO:0000256" key="1">
    <source>
        <dbReference type="SAM" id="SignalP"/>
    </source>
</evidence>
<dbReference type="Proteomes" id="UP000321578">
    <property type="component" value="Unassembled WGS sequence"/>
</dbReference>
<feature type="chain" id="PRO_5023146105" evidence="1">
    <location>
        <begin position="20"/>
        <end position="93"/>
    </location>
</feature>
<organism evidence="2 3">
    <name type="scientific">Subsaximicrobium wynnwilliamsii</name>
    <dbReference type="NCBI Taxonomy" id="291179"/>
    <lineage>
        <taxon>Bacteria</taxon>
        <taxon>Pseudomonadati</taxon>
        <taxon>Bacteroidota</taxon>
        <taxon>Flavobacteriia</taxon>
        <taxon>Flavobacteriales</taxon>
        <taxon>Flavobacteriaceae</taxon>
        <taxon>Subsaximicrobium</taxon>
    </lineage>
</organism>
<keyword evidence="1" id="KW-0732">Signal</keyword>
<gene>
    <name evidence="2" type="ORF">ESY86_19670</name>
</gene>
<evidence type="ECO:0000313" key="2">
    <source>
        <dbReference type="EMBL" id="TXD86642.1"/>
    </source>
</evidence>
<protein>
    <submittedName>
        <fullName evidence="2">Uncharacterized protein</fullName>
    </submittedName>
</protein>
<feature type="signal peptide" evidence="1">
    <location>
        <begin position="1"/>
        <end position="19"/>
    </location>
</feature>
<name>A0A5C6ZD38_9FLAO</name>